<gene>
    <name evidence="4" type="ORF">RFI_06240</name>
</gene>
<keyword evidence="5" id="KW-1185">Reference proteome</keyword>
<evidence type="ECO:0000256" key="2">
    <source>
        <dbReference type="SAM" id="MobiDB-lite"/>
    </source>
</evidence>
<evidence type="ECO:0000256" key="3">
    <source>
        <dbReference type="SAM" id="Phobius"/>
    </source>
</evidence>
<keyword evidence="1" id="KW-0175">Coiled coil</keyword>
<feature type="coiled-coil region" evidence="1">
    <location>
        <begin position="120"/>
        <end position="157"/>
    </location>
</feature>
<evidence type="ECO:0000313" key="5">
    <source>
        <dbReference type="Proteomes" id="UP000023152"/>
    </source>
</evidence>
<feature type="transmembrane region" description="Helical" evidence="3">
    <location>
        <begin position="387"/>
        <end position="407"/>
    </location>
</feature>
<organism evidence="4 5">
    <name type="scientific">Reticulomyxa filosa</name>
    <dbReference type="NCBI Taxonomy" id="46433"/>
    <lineage>
        <taxon>Eukaryota</taxon>
        <taxon>Sar</taxon>
        <taxon>Rhizaria</taxon>
        <taxon>Retaria</taxon>
        <taxon>Foraminifera</taxon>
        <taxon>Monothalamids</taxon>
        <taxon>Reticulomyxidae</taxon>
        <taxon>Reticulomyxa</taxon>
    </lineage>
</organism>
<evidence type="ECO:0000256" key="1">
    <source>
        <dbReference type="SAM" id="Coils"/>
    </source>
</evidence>
<reference evidence="4 5" key="1">
    <citation type="journal article" date="2013" name="Curr. Biol.">
        <title>The Genome of the Foraminiferan Reticulomyxa filosa.</title>
        <authorList>
            <person name="Glockner G."/>
            <person name="Hulsmann N."/>
            <person name="Schleicher M."/>
            <person name="Noegel A.A."/>
            <person name="Eichinger L."/>
            <person name="Gallinger C."/>
            <person name="Pawlowski J."/>
            <person name="Sierra R."/>
            <person name="Euteneuer U."/>
            <person name="Pillet L."/>
            <person name="Moustafa A."/>
            <person name="Platzer M."/>
            <person name="Groth M."/>
            <person name="Szafranski K."/>
            <person name="Schliwa M."/>
        </authorList>
    </citation>
    <scope>NUCLEOTIDE SEQUENCE [LARGE SCALE GENOMIC DNA]</scope>
</reference>
<dbReference type="Proteomes" id="UP000023152">
    <property type="component" value="Unassembled WGS sequence"/>
</dbReference>
<name>X6NYI0_RETFI</name>
<accession>X6NYI0</accession>
<dbReference type="AlphaFoldDB" id="X6NYI0"/>
<evidence type="ECO:0000313" key="4">
    <source>
        <dbReference type="EMBL" id="ETO30879.1"/>
    </source>
</evidence>
<keyword evidence="3" id="KW-1133">Transmembrane helix</keyword>
<keyword evidence="3" id="KW-0812">Transmembrane</keyword>
<dbReference type="EMBL" id="ASPP01005261">
    <property type="protein sequence ID" value="ETO30879.1"/>
    <property type="molecule type" value="Genomic_DNA"/>
</dbReference>
<feature type="region of interest" description="Disordered" evidence="2">
    <location>
        <begin position="1"/>
        <end position="20"/>
    </location>
</feature>
<comment type="caution">
    <text evidence="4">The sequence shown here is derived from an EMBL/GenBank/DDBJ whole genome shotgun (WGS) entry which is preliminary data.</text>
</comment>
<feature type="coiled-coil region" evidence="1">
    <location>
        <begin position="203"/>
        <end position="328"/>
    </location>
</feature>
<protein>
    <submittedName>
        <fullName evidence="4">Uncharacterized protein</fullName>
    </submittedName>
</protein>
<proteinExistence type="predicted"/>
<keyword evidence="3" id="KW-0472">Membrane</keyword>
<feature type="compositionally biased region" description="Polar residues" evidence="2">
    <location>
        <begin position="1"/>
        <end position="15"/>
    </location>
</feature>
<sequence>MNAKSQMTATENPAENNERQKKMLDQFEYLLKKEETYKNALQDKLALHDEINKKEIRLQTLQVEHQTLKHAHEKLVISERDLQKRYLLATKELATCKAQINAEKTKQSEFASFQTKMLEFMDENKRKSELESVKKQLNDQAKELQLSQNLVTQLTDERDQTQALLNGLNTTVTSLLEPLDTGIGIEEKGSMLLAKWKDQRDMLTKLQQQNETLSQQVDSLQLRIIELEAELEKWKNDWTTEVEKFKQLQERVEKMQSELWTTKNAKLEADEKLIKVETELSKVREKEKAIEEEYEKIKTKYEAAVGEHQNLSETITFLTKELATHKSEASAQLTMSLGENEITSKQDDLPDINKLRELCEKLGKLLANKRSQLVEETNNHNQTKSLLQMYVFILFIVILVCCCCLHGDESQYIHT</sequence>